<evidence type="ECO:0000313" key="2">
    <source>
        <dbReference type="Proteomes" id="UP001140096"/>
    </source>
</evidence>
<accession>A0ACC1L486</accession>
<feature type="non-terminal residue" evidence="1">
    <location>
        <position position="768"/>
    </location>
</feature>
<feature type="non-terminal residue" evidence="1">
    <location>
        <position position="1"/>
    </location>
</feature>
<organism evidence="1 2">
    <name type="scientific">Coemansia furcata</name>
    <dbReference type="NCBI Taxonomy" id="417177"/>
    <lineage>
        <taxon>Eukaryota</taxon>
        <taxon>Fungi</taxon>
        <taxon>Fungi incertae sedis</taxon>
        <taxon>Zoopagomycota</taxon>
        <taxon>Kickxellomycotina</taxon>
        <taxon>Kickxellomycetes</taxon>
        <taxon>Kickxellales</taxon>
        <taxon>Kickxellaceae</taxon>
        <taxon>Coemansia</taxon>
    </lineage>
</organism>
<keyword evidence="2" id="KW-1185">Reference proteome</keyword>
<proteinExistence type="predicted"/>
<dbReference type="EMBL" id="JANBUP010002306">
    <property type="protein sequence ID" value="KAJ2800935.1"/>
    <property type="molecule type" value="Genomic_DNA"/>
</dbReference>
<protein>
    <submittedName>
        <fullName evidence="1">SnoRNA-binding rRNA-processing protein utp10</fullName>
    </submittedName>
</protein>
<sequence>LGTLLEYMQCSAALAHSAALVPALFSLLSVFVSDAASASSAEHAKQLVLAMLTRICDEANAAGALIGESLVRVDVVVQAIRTSTRPQTHNQALLLLAAVAAMHPQVVLHHVMAVFTFMGANVLRQDDEYSFHVIQQTLERVIPPVVRDGASTGPVLRVFVDALSHIPRHRRMALFSTLVRTMGEDAYAPAVVALLLEKHVRRLLSRNDDSARERDDIVSFALSLTHELLPAQQIASAAAVVGDLLLLPTADEEAPAAAAEETLFIDVAHMGPRQLRAYRLVALDFAHQLLTGRQFRAQFDRVRATPEINARLAAATETLLHVITRLNSAAAEKPAEQRAQQLAYAVLDDVNALMERRTFVATVAGLLAQGDAKIRRKAMALANTRLAEFSVRVAQPEDIDDILAMLQPIAAVAQQDDAACKQAALLCVATAAKKFAVLRPALFTALVKPVAAEPSLGSEDPAVASAALVALAVLCNELGSRLIPSLPQYLPQVLKHLHAVVGRYAEATADDLTLMVAALSAMQAIVENMSAFLAPTLAPLFACLLNPAIRVDSDDALREQARALTDDVLAAVAKCIPPRQLLPAQFAFFQKEMGQGASVLVPFIAFVGRTAAALQRAQLLQFYKPLFKFFLAAFDLARQPHVSRAEAELVEEAALDAFMRFVVKLNENLFKPLFLSFLEWATAATTDLPLDGPQHAAETRLRVFYRALNVLFDKLKSILTPYYAHVLDTTVAVLNRFAVARASIELQEEAERKEVQVPSALWHAVVES</sequence>
<comment type="caution">
    <text evidence="1">The sequence shown here is derived from an EMBL/GenBank/DDBJ whole genome shotgun (WGS) entry which is preliminary data.</text>
</comment>
<gene>
    <name evidence="1" type="primary">UTP10_3</name>
    <name evidence="1" type="ORF">H4S07_005057</name>
</gene>
<reference evidence="1" key="1">
    <citation type="submission" date="2022-07" db="EMBL/GenBank/DDBJ databases">
        <title>Phylogenomic reconstructions and comparative analyses of Kickxellomycotina fungi.</title>
        <authorList>
            <person name="Reynolds N.K."/>
            <person name="Stajich J.E."/>
            <person name="Barry K."/>
            <person name="Grigoriev I.V."/>
            <person name="Crous P."/>
            <person name="Smith M.E."/>
        </authorList>
    </citation>
    <scope>NUCLEOTIDE SEQUENCE</scope>
    <source>
        <strain evidence="1">CBS 102833</strain>
    </source>
</reference>
<evidence type="ECO:0000313" key="1">
    <source>
        <dbReference type="EMBL" id="KAJ2800935.1"/>
    </source>
</evidence>
<name>A0ACC1L486_9FUNG</name>
<dbReference type="Proteomes" id="UP001140096">
    <property type="component" value="Unassembled WGS sequence"/>
</dbReference>